<dbReference type="SUPFAM" id="SSF103190">
    <property type="entry name" value="Sensory domain-like"/>
    <property type="match status" value="1"/>
</dbReference>
<comment type="subcellular location">
    <subcellularLocation>
        <location evidence="1">Cell inner membrane</location>
    </subcellularLocation>
</comment>
<proteinExistence type="predicted"/>
<protein>
    <submittedName>
        <fullName evidence="2">Methyl-accepting chemotaxis protein fused with GGDEF domain</fullName>
    </submittedName>
</protein>
<organism evidence="2 3">
    <name type="scientific">Vibrio nigripulchritudo SOn1</name>
    <dbReference type="NCBI Taxonomy" id="1238450"/>
    <lineage>
        <taxon>Bacteria</taxon>
        <taxon>Pseudomonadati</taxon>
        <taxon>Pseudomonadota</taxon>
        <taxon>Gammaproteobacteria</taxon>
        <taxon>Vibrionales</taxon>
        <taxon>Vibrionaceae</taxon>
        <taxon>Vibrio</taxon>
    </lineage>
</organism>
<name>A0AAV2VKF3_9VIBR</name>
<dbReference type="GO" id="GO:0005886">
    <property type="term" value="C:plasma membrane"/>
    <property type="evidence" value="ECO:0007669"/>
    <property type="project" value="UniProtKB-SubCell"/>
</dbReference>
<dbReference type="RefSeq" id="WP_022610780.1">
    <property type="nucleotide sequence ID" value="NZ_LK391965.1"/>
</dbReference>
<accession>A0AAV2VKF3</accession>
<dbReference type="Gene3D" id="3.30.450.20">
    <property type="entry name" value="PAS domain"/>
    <property type="match status" value="1"/>
</dbReference>
<dbReference type="AlphaFoldDB" id="A0AAV2VKF3"/>
<dbReference type="Proteomes" id="UP000018211">
    <property type="component" value="Unassembled WGS sequence"/>
</dbReference>
<evidence type="ECO:0000256" key="1">
    <source>
        <dbReference type="ARBA" id="ARBA00004533"/>
    </source>
</evidence>
<sequence>MSHNHSFPIKRSLLGVTALFGLFLLLLVVDALNEASEEFAAEKKHVSATLKELSNTLRAVEYEMTSLSQFNLPQYPASLKSSIKDTTCSLEGEPEAGIHSDFIIAGIVDMCDERTSLYQDAHFWLPSAHVMSYLVNTHGAISSFYFISKDQFIISSPSELARNITSNTFDEVLKYRPFWRNTMKYGLANNSRNIAFTGEYRDLFTGKSVVTLSAAVYKNGGLAGVLAMDVLADQLKRDLDREYEISPYAGENRSSLLSYKKSGSINDSSQNTRLHLNIDQTWQQHIYHLWRCKHYWLVTWFVSYLFVVTLLISKNWSLIQDYEDKLIHIDDDTGLLNIKGLEARLSELREQPYLIVAAYTVKDTQYLSEESVIQVKTHVQGIVSERLRSFDIMAASGDGEWILLMPCESMEQGNHLLSQLEMEVALTPYRLPEGITQDCELDGHFDILPVHKFDGYLHLWRSVKTRFIAQCAETKEIIQVVSH</sequence>
<evidence type="ECO:0000313" key="2">
    <source>
        <dbReference type="EMBL" id="CCO45188.1"/>
    </source>
</evidence>
<reference evidence="2 3" key="1">
    <citation type="journal article" date="2013" name="ISME J.">
        <title>Comparative genomics of pathogenic lineages of Vibrio nigripulchritudo identifies virulence-associated traits.</title>
        <authorList>
            <person name="Goudenege D."/>
            <person name="Labreuche Y."/>
            <person name="Krin E."/>
            <person name="Ansquer D."/>
            <person name="Mangenot S."/>
            <person name="Calteau A."/>
            <person name="Medigue C."/>
            <person name="Mazel D."/>
            <person name="Polz M.F."/>
            <person name="Le Roux F."/>
        </authorList>
    </citation>
    <scope>NUCLEOTIDE SEQUENCE [LARGE SCALE GENOMIC DNA]</scope>
    <source>
        <strain evidence="2 3">SOn1</strain>
    </source>
</reference>
<dbReference type="InterPro" id="IPR029151">
    <property type="entry name" value="Sensor-like_sf"/>
</dbReference>
<evidence type="ECO:0000313" key="3">
    <source>
        <dbReference type="Proteomes" id="UP000018211"/>
    </source>
</evidence>
<dbReference type="CDD" id="cd18773">
    <property type="entry name" value="PDC1_HK_sensor"/>
    <property type="match status" value="1"/>
</dbReference>
<gene>
    <name evidence="2" type="ORF">VIBNISOn1_1400021</name>
</gene>
<dbReference type="EMBL" id="CAOF01000047">
    <property type="protein sequence ID" value="CCO45188.1"/>
    <property type="molecule type" value="Genomic_DNA"/>
</dbReference>
<comment type="caution">
    <text evidence="2">The sequence shown here is derived from an EMBL/GenBank/DDBJ whole genome shotgun (WGS) entry which is preliminary data.</text>
</comment>